<keyword evidence="1" id="KW-0812">Transmembrane</keyword>
<dbReference type="EMBL" id="GDQN01000550">
    <property type="protein sequence ID" value="JAT90504.1"/>
    <property type="molecule type" value="Transcribed_RNA"/>
</dbReference>
<dbReference type="AlphaFoldDB" id="A0A1E1WU57"/>
<evidence type="ECO:0000256" key="1">
    <source>
        <dbReference type="SAM" id="Phobius"/>
    </source>
</evidence>
<dbReference type="OrthoDB" id="6494165at2759"/>
<organism evidence="2">
    <name type="scientific">Pectinophora gossypiella</name>
    <name type="common">Cotton pink bollworm</name>
    <name type="synonym">Depressaria gossypiella</name>
    <dbReference type="NCBI Taxonomy" id="13191"/>
    <lineage>
        <taxon>Eukaryota</taxon>
        <taxon>Metazoa</taxon>
        <taxon>Ecdysozoa</taxon>
        <taxon>Arthropoda</taxon>
        <taxon>Hexapoda</taxon>
        <taxon>Insecta</taxon>
        <taxon>Pterygota</taxon>
        <taxon>Neoptera</taxon>
        <taxon>Endopterygota</taxon>
        <taxon>Lepidoptera</taxon>
        <taxon>Glossata</taxon>
        <taxon>Ditrysia</taxon>
        <taxon>Gelechioidea</taxon>
        <taxon>Gelechiidae</taxon>
        <taxon>Apatetrinae</taxon>
        <taxon>Pectinophora</taxon>
    </lineage>
</organism>
<feature type="transmembrane region" description="Helical" evidence="1">
    <location>
        <begin position="30"/>
        <end position="51"/>
    </location>
</feature>
<accession>A0A1E1WU57</accession>
<proteinExistence type="predicted"/>
<sequence>MACCWAAIWIGIISEKFRYGRMIWNNMYPWFGYVPWLWAALLLFIGIRNFLLKPKSFRNVVQIGGDKEILYGITEAFIMGAYVHAAGLGSEIIHGKGLNFYASGHIDPQLNSDNLWHTALLFLLVCLLSGGANICALSDYMQMKGINKVDESTLWILPMYSKCTASGDFSHFLSTLIFSGL</sequence>
<feature type="non-terminal residue" evidence="2">
    <location>
        <position position="181"/>
    </location>
</feature>
<name>A0A1E1WU57_PECGO</name>
<protein>
    <submittedName>
        <fullName evidence="2">Uncharacterized protein</fullName>
    </submittedName>
</protein>
<evidence type="ECO:0000313" key="2">
    <source>
        <dbReference type="EMBL" id="JAT90504.1"/>
    </source>
</evidence>
<feature type="transmembrane region" description="Helical" evidence="1">
    <location>
        <begin position="72"/>
        <end position="95"/>
    </location>
</feature>
<reference evidence="2" key="1">
    <citation type="submission" date="2015-09" db="EMBL/GenBank/DDBJ databases">
        <title>De novo assembly of Pectinophora gossypiella (Pink Bollworm) gut transcriptome.</title>
        <authorList>
            <person name="Tassone E.E."/>
        </authorList>
    </citation>
    <scope>NUCLEOTIDE SEQUENCE</scope>
</reference>
<keyword evidence="1" id="KW-1133">Transmembrane helix</keyword>
<feature type="transmembrane region" description="Helical" evidence="1">
    <location>
        <begin position="115"/>
        <end position="138"/>
    </location>
</feature>
<gene>
    <name evidence="2" type="ORF">g.55</name>
</gene>
<keyword evidence="1" id="KW-0472">Membrane</keyword>